<feature type="binding site" evidence="8">
    <location>
        <position position="86"/>
    </location>
    <ligand>
        <name>Mn(2+)</name>
        <dbReference type="ChEBI" id="CHEBI:29035"/>
        <label>2</label>
    </ligand>
</feature>
<feature type="binding site" evidence="8">
    <location>
        <position position="214"/>
    </location>
    <ligand>
        <name>Mn(2+)</name>
        <dbReference type="ChEBI" id="CHEBI:29035"/>
        <label>2</label>
    </ligand>
</feature>
<name>A0A519BGT7_ACIG2</name>
<evidence type="ECO:0000313" key="11">
    <source>
        <dbReference type="Proteomes" id="UP000316562"/>
    </source>
</evidence>
<comment type="similarity">
    <text evidence="2 7">Belongs to the FBPase class 2 family.</text>
</comment>
<evidence type="ECO:0000256" key="3">
    <source>
        <dbReference type="ARBA" id="ARBA00022723"/>
    </source>
</evidence>
<comment type="caution">
    <text evidence="10">The sequence shown here is derived from an EMBL/GenBank/DDBJ whole genome shotgun (WGS) entry which is preliminary data.</text>
</comment>
<dbReference type="GO" id="GO:0046872">
    <property type="term" value="F:metal ion binding"/>
    <property type="evidence" value="ECO:0007669"/>
    <property type="project" value="UniProtKB-KW"/>
</dbReference>
<dbReference type="PANTHER" id="PTHR30447">
    <property type="entry name" value="FRUCTOSE-1,6-BISPHOSPHATASE CLASS 2"/>
    <property type="match status" value="1"/>
</dbReference>
<dbReference type="EMBL" id="SGBC01000002">
    <property type="protein sequence ID" value="RZD16481.1"/>
    <property type="molecule type" value="Genomic_DNA"/>
</dbReference>
<organism evidence="10 11">
    <name type="scientific">Acididesulfobacter guangdongensis</name>
    <dbReference type="NCBI Taxonomy" id="2597225"/>
    <lineage>
        <taxon>Bacteria</taxon>
        <taxon>Deltaproteobacteria</taxon>
        <taxon>Candidatus Acidulodesulfobacterales</taxon>
        <taxon>Candidatus Acididesulfobacter</taxon>
    </lineage>
</organism>
<dbReference type="Gene3D" id="3.30.540.10">
    <property type="entry name" value="Fructose-1,6-Bisphosphatase, subunit A, domain 1"/>
    <property type="match status" value="1"/>
</dbReference>
<evidence type="ECO:0000256" key="8">
    <source>
        <dbReference type="PIRSR" id="PIRSR004532-1"/>
    </source>
</evidence>
<dbReference type="InterPro" id="IPR004464">
    <property type="entry name" value="FBPase_class-2/SBPase"/>
</dbReference>
<keyword evidence="3 8" id="KW-0479">Metal-binding</keyword>
<keyword evidence="4 10" id="KW-0378">Hydrolase</keyword>
<feature type="binding site" evidence="9">
    <location>
        <position position="120"/>
    </location>
    <ligand>
        <name>substrate</name>
    </ligand>
</feature>
<evidence type="ECO:0000313" key="10">
    <source>
        <dbReference type="EMBL" id="RZD16481.1"/>
    </source>
</evidence>
<dbReference type="Proteomes" id="UP000316562">
    <property type="component" value="Unassembled WGS sequence"/>
</dbReference>
<proteinExistence type="inferred from homology"/>
<dbReference type="GO" id="GO:0006094">
    <property type="term" value="P:gluconeogenesis"/>
    <property type="evidence" value="ECO:0007669"/>
    <property type="project" value="InterPro"/>
</dbReference>
<accession>A0A519BGT7</accession>
<dbReference type="AlphaFoldDB" id="A0A519BGT7"/>
<comment type="catalytic activity">
    <reaction evidence="1">
        <text>beta-D-fructose 1,6-bisphosphate + H2O = beta-D-fructose 6-phosphate + phosphate</text>
        <dbReference type="Rhea" id="RHEA:11064"/>
        <dbReference type="ChEBI" id="CHEBI:15377"/>
        <dbReference type="ChEBI" id="CHEBI:32966"/>
        <dbReference type="ChEBI" id="CHEBI:43474"/>
        <dbReference type="ChEBI" id="CHEBI:57634"/>
        <dbReference type="EC" id="3.1.3.11"/>
    </reaction>
</comment>
<feature type="binding site" evidence="9">
    <location>
        <position position="211"/>
    </location>
    <ligand>
        <name>substrate</name>
    </ligand>
</feature>
<reference evidence="10 11" key="1">
    <citation type="journal article" date="2019" name="ISME J.">
        <title>Insights into ecological role of a new deltaproteobacterial order Candidatus Acidulodesulfobacterales by metagenomics and metatranscriptomics.</title>
        <authorList>
            <person name="Tan S."/>
            <person name="Liu J."/>
            <person name="Fang Y."/>
            <person name="Hedlund B.P."/>
            <person name="Lian Z.H."/>
            <person name="Huang L.Y."/>
            <person name="Li J.T."/>
            <person name="Huang L.N."/>
            <person name="Li W.J."/>
            <person name="Jiang H.C."/>
            <person name="Dong H.L."/>
            <person name="Shu W.S."/>
        </authorList>
    </citation>
    <scope>NUCLEOTIDE SEQUENCE [LARGE SCALE GENOMIC DNA]</scope>
    <source>
        <strain evidence="10">AP2</strain>
    </source>
</reference>
<evidence type="ECO:0000256" key="4">
    <source>
        <dbReference type="ARBA" id="ARBA00022801"/>
    </source>
</evidence>
<feature type="binding site" evidence="9">
    <location>
        <begin position="89"/>
        <end position="91"/>
    </location>
    <ligand>
        <name>substrate</name>
    </ligand>
</feature>
<dbReference type="Gene3D" id="3.40.190.90">
    <property type="match status" value="1"/>
</dbReference>
<feature type="binding site" evidence="8">
    <location>
        <position position="34"/>
    </location>
    <ligand>
        <name>Mn(2+)</name>
        <dbReference type="ChEBI" id="CHEBI:29035"/>
        <label>1</label>
    </ligand>
</feature>
<dbReference type="GO" id="GO:0042132">
    <property type="term" value="F:fructose 1,6-bisphosphate 1-phosphatase activity"/>
    <property type="evidence" value="ECO:0007669"/>
    <property type="project" value="UniProtKB-EC"/>
</dbReference>
<dbReference type="FunFam" id="3.40.190.90:FF:000001">
    <property type="entry name" value="Fructose-1,6-bisphosphatase"/>
    <property type="match status" value="1"/>
</dbReference>
<feature type="binding site" evidence="8">
    <location>
        <position position="89"/>
    </location>
    <ligand>
        <name>Mn(2+)</name>
        <dbReference type="ChEBI" id="CHEBI:29035"/>
        <label>2</label>
    </ligand>
</feature>
<dbReference type="PIRSF" id="PIRSF004532">
    <property type="entry name" value="GlpX"/>
    <property type="match status" value="1"/>
</dbReference>
<dbReference type="GO" id="GO:0005829">
    <property type="term" value="C:cytosol"/>
    <property type="evidence" value="ECO:0007669"/>
    <property type="project" value="TreeGrafter"/>
</dbReference>
<evidence type="ECO:0000256" key="6">
    <source>
        <dbReference type="ARBA" id="ARBA00023277"/>
    </source>
</evidence>
<evidence type="ECO:0000256" key="5">
    <source>
        <dbReference type="ARBA" id="ARBA00023211"/>
    </source>
</evidence>
<keyword evidence="6 7" id="KW-0119">Carbohydrate metabolism</keyword>
<dbReference type="Pfam" id="PF03320">
    <property type="entry name" value="FBPase_glpX"/>
    <property type="match status" value="1"/>
</dbReference>
<gene>
    <name evidence="10" type="primary">glpX</name>
    <name evidence="10" type="ORF">EVJ46_05545</name>
</gene>
<dbReference type="NCBIfam" id="TIGR00330">
    <property type="entry name" value="glpX"/>
    <property type="match status" value="1"/>
</dbReference>
<evidence type="ECO:0000256" key="9">
    <source>
        <dbReference type="PIRSR" id="PIRSR004532-2"/>
    </source>
</evidence>
<sequence>MDDKTLTIEFVRVTEHAAIASAKHVGRGDEKAADKAAVDSMRSSLDWIDIDGTIVIGEGERDEAPMLYIGEKVGTGKGQAVDIAVDPLEGTTICAQGGQNSISVMAIADHGHFLHAPDTYMDKIAVGPKAKGAIDLTLSPSKNLQRIAEALNRYVEDLTVVILNRERHQNLISEVRKAGARIKLIQDGDISGAIAAAKEDTGVDVLMGIGGAPEGVISAAALRCVGGDMQGRLTFRNEEEKERAKKMGIEDFDKIYSIDELASGDVIFAATGVTTGEYLPGVVFFPGGAKTSSVVMRSKTRTARYIGAIHYFDYKDIS</sequence>
<feature type="binding site" evidence="9">
    <location>
        <begin position="165"/>
        <end position="167"/>
    </location>
    <ligand>
        <name>substrate</name>
    </ligand>
</feature>
<feature type="binding site" evidence="8">
    <location>
        <position position="58"/>
    </location>
    <ligand>
        <name>Mn(2+)</name>
        <dbReference type="ChEBI" id="CHEBI:29035"/>
        <label>1</label>
    </ligand>
</feature>
<dbReference type="PANTHER" id="PTHR30447:SF0">
    <property type="entry name" value="FRUCTOSE-1,6-BISPHOSPHATASE 1 CLASS 2-RELATED"/>
    <property type="match status" value="1"/>
</dbReference>
<feature type="binding site" evidence="9">
    <location>
        <begin position="187"/>
        <end position="189"/>
    </location>
    <ligand>
        <name>substrate</name>
    </ligand>
</feature>
<evidence type="ECO:0000256" key="1">
    <source>
        <dbReference type="ARBA" id="ARBA00001273"/>
    </source>
</evidence>
<evidence type="ECO:0000256" key="2">
    <source>
        <dbReference type="ARBA" id="ARBA00008989"/>
    </source>
</evidence>
<dbReference type="GO" id="GO:0006071">
    <property type="term" value="P:glycerol metabolic process"/>
    <property type="evidence" value="ECO:0007669"/>
    <property type="project" value="InterPro"/>
</dbReference>
<keyword evidence="5 8" id="KW-0464">Manganese</keyword>
<comment type="cofactor">
    <cofactor evidence="8">
        <name>Mn(2+)</name>
        <dbReference type="ChEBI" id="CHEBI:29035"/>
    </cofactor>
</comment>
<evidence type="ECO:0000256" key="7">
    <source>
        <dbReference type="PIRNR" id="PIRNR004532"/>
    </source>
</evidence>
<dbReference type="GO" id="GO:0030388">
    <property type="term" value="P:fructose 1,6-bisphosphate metabolic process"/>
    <property type="evidence" value="ECO:0007669"/>
    <property type="project" value="TreeGrafter"/>
</dbReference>
<dbReference type="CDD" id="cd01516">
    <property type="entry name" value="FBPase_glpX"/>
    <property type="match status" value="1"/>
</dbReference>
<dbReference type="SUPFAM" id="SSF56655">
    <property type="entry name" value="Carbohydrate phosphatase"/>
    <property type="match status" value="1"/>
</dbReference>
<protein>
    <recommendedName>
        <fullName evidence="7">Fructose-1,6-bisphosphatase</fullName>
    </recommendedName>
</protein>